<keyword evidence="3" id="KW-1185">Reference proteome</keyword>
<dbReference type="Proteomes" id="UP001241072">
    <property type="component" value="Unassembled WGS sequence"/>
</dbReference>
<comment type="caution">
    <text evidence="2">The sequence shown here is derived from an EMBL/GenBank/DDBJ whole genome shotgun (WGS) entry which is preliminary data.</text>
</comment>
<proteinExistence type="predicted"/>
<accession>A0ABT9BP09</accession>
<dbReference type="PANTHER" id="PTHR13847">
    <property type="entry name" value="SARCOSINE DEHYDROGENASE-RELATED"/>
    <property type="match status" value="1"/>
</dbReference>
<organism evidence="2 3">
    <name type="scientific">Antiquaquibacter soli</name>
    <dbReference type="NCBI Taxonomy" id="3064523"/>
    <lineage>
        <taxon>Bacteria</taxon>
        <taxon>Bacillati</taxon>
        <taxon>Actinomycetota</taxon>
        <taxon>Actinomycetes</taxon>
        <taxon>Micrococcales</taxon>
        <taxon>Microbacteriaceae</taxon>
        <taxon>Antiquaquibacter</taxon>
    </lineage>
</organism>
<keyword evidence="2" id="KW-0560">Oxidoreductase</keyword>
<dbReference type="GO" id="GO:0016491">
    <property type="term" value="F:oxidoreductase activity"/>
    <property type="evidence" value="ECO:0007669"/>
    <property type="project" value="UniProtKB-KW"/>
</dbReference>
<dbReference type="InterPro" id="IPR006076">
    <property type="entry name" value="FAD-dep_OxRdtase"/>
</dbReference>
<evidence type="ECO:0000313" key="2">
    <source>
        <dbReference type="EMBL" id="MDO7881531.1"/>
    </source>
</evidence>
<name>A0ABT9BP09_9MICO</name>
<dbReference type="RefSeq" id="WP_305001940.1">
    <property type="nucleotide sequence ID" value="NZ_JAUQUB010000001.1"/>
</dbReference>
<evidence type="ECO:0000259" key="1">
    <source>
        <dbReference type="Pfam" id="PF01266"/>
    </source>
</evidence>
<dbReference type="Pfam" id="PF01266">
    <property type="entry name" value="DAO"/>
    <property type="match status" value="1"/>
</dbReference>
<reference evidence="2 3" key="1">
    <citation type="submission" date="2023-07" db="EMBL/GenBank/DDBJ databases">
        <title>Protaetiibacter sp. nov WY-16 isolated from soil.</title>
        <authorList>
            <person name="Liu B."/>
            <person name="Wan Y."/>
        </authorList>
    </citation>
    <scope>NUCLEOTIDE SEQUENCE [LARGE SCALE GENOMIC DNA]</scope>
    <source>
        <strain evidence="2 3">WY-16</strain>
    </source>
</reference>
<dbReference type="SUPFAM" id="SSF51905">
    <property type="entry name" value="FAD/NAD(P)-binding domain"/>
    <property type="match status" value="1"/>
</dbReference>
<sequence>MVAAVADYRGLSFWHDTVADDLSPRAALPGDRDADVAIVGGGLTGLWTAWYLLDRDPALRIVVLEKDIAGFGASGRNGGWCSALFPRSTASLERAHGRDAALALRRAMIGTVDEVGRAADAAGLDIHYRKGGTVAFARSEVQLRSARADVADAERYGVDELELWGAERVRAAGALGASFDPACARIHPARLVRGLARALESRGVLIYEGTEVLSFESGRVRTALGEVRAPIVVSALEGYGAALPQLRRRILPLYSLMIATEPLPAEVWDEIGLEHGQTFTDYRHLLIYGQRTADDRFAFGGRGARYHWGSAIRPEYDRVPAVFDHLRRTLGELFPVIGDAAVTHRWGGPLGVPRDWHASVSFDPRSGLASAGGYVGDGLSTTNLAGRTIADLVTGTDSDLVRLPWVNHRSPDWEPEPLRFVGSNAGLLAMSAADLEERVTGRASLAARVMGPLVGH</sequence>
<dbReference type="Gene3D" id="3.30.9.10">
    <property type="entry name" value="D-Amino Acid Oxidase, subunit A, domain 2"/>
    <property type="match status" value="1"/>
</dbReference>
<dbReference type="InterPro" id="IPR036188">
    <property type="entry name" value="FAD/NAD-bd_sf"/>
</dbReference>
<dbReference type="EC" id="1.-.-.-" evidence="2"/>
<evidence type="ECO:0000313" key="3">
    <source>
        <dbReference type="Proteomes" id="UP001241072"/>
    </source>
</evidence>
<gene>
    <name evidence="2" type="ORF">Q5716_04745</name>
</gene>
<dbReference type="Gene3D" id="3.50.50.60">
    <property type="entry name" value="FAD/NAD(P)-binding domain"/>
    <property type="match status" value="1"/>
</dbReference>
<protein>
    <submittedName>
        <fullName evidence="2">FAD-dependent oxidoreductase</fullName>
        <ecNumber evidence="2">1.-.-.-</ecNumber>
    </submittedName>
</protein>
<dbReference type="EMBL" id="JAUQUB010000001">
    <property type="protein sequence ID" value="MDO7881531.1"/>
    <property type="molecule type" value="Genomic_DNA"/>
</dbReference>
<dbReference type="PANTHER" id="PTHR13847:SF285">
    <property type="entry name" value="FAD DEPENDENT OXIDOREDUCTASE DOMAIN-CONTAINING PROTEIN"/>
    <property type="match status" value="1"/>
</dbReference>
<feature type="domain" description="FAD dependent oxidoreductase" evidence="1">
    <location>
        <begin position="35"/>
        <end position="392"/>
    </location>
</feature>